<feature type="transmembrane region" description="Helical" evidence="5">
    <location>
        <begin position="166"/>
        <end position="190"/>
    </location>
</feature>
<keyword evidence="3 5" id="KW-1133">Transmembrane helix</keyword>
<dbReference type="GO" id="GO:0016020">
    <property type="term" value="C:membrane"/>
    <property type="evidence" value="ECO:0007669"/>
    <property type="project" value="UniProtKB-SubCell"/>
</dbReference>
<evidence type="ECO:0000256" key="5">
    <source>
        <dbReference type="SAM" id="Phobius"/>
    </source>
</evidence>
<evidence type="ECO:0000256" key="4">
    <source>
        <dbReference type="ARBA" id="ARBA00023136"/>
    </source>
</evidence>
<proteinExistence type="predicted"/>
<feature type="transmembrane region" description="Helical" evidence="5">
    <location>
        <begin position="453"/>
        <end position="471"/>
    </location>
</feature>
<feature type="transmembrane region" description="Helical" evidence="5">
    <location>
        <begin position="415"/>
        <end position="441"/>
    </location>
</feature>
<dbReference type="Gene3D" id="1.20.1250.20">
    <property type="entry name" value="MFS general substrate transporter like domains"/>
    <property type="match status" value="1"/>
</dbReference>
<feature type="transmembrane region" description="Helical" evidence="5">
    <location>
        <begin position="108"/>
        <end position="124"/>
    </location>
</feature>
<dbReference type="PANTHER" id="PTHR10924">
    <property type="entry name" value="MAJOR FACILITATOR SUPERFAMILY PROTEIN-RELATED"/>
    <property type="match status" value="1"/>
</dbReference>
<keyword evidence="4 5" id="KW-0472">Membrane</keyword>
<sequence>METVKKWVYPDKPVQEPIKFDENGNPVVYRRRFHVLTVYCLGYFLWNWQDSRQVILASEYAEYFDTTTSFEPKQGELGVDFIKISASVYYIILYPIAGYLIDNYGIKLMLVAALLQVVGCWWWYLSFTAYYSVLVARLWSAIGGTLNASALLVMVNSWFPAKERPLAVGLGVLLANIGAGTSLIMGPLFATDDRIVNIDLKSCKPIFSTTFNTSGSSECTDEAQDNFCCFTPTAIDFYNLILAILASIIFIYAVFAFRELPPTPPSIIAVQKKGPGFLQALKLMFSKGNYAQICLADFLSSGPPLVFFATIDRILPASIAEYDFYAAAGGIALSFPAAALFGRYIAKHKTYYSTTAFLYVAGFLFWAAATICYAVGTSGSEFAVLVLGVGALVTFIVWSIGVYELKLEYTYSKEYNLGGAVVGVDRTIINSASLVYVAAIPPERFDIDGRTKTMYIGLASMAIGTLLVLTVRNKYRYLRQEHENELESIATESVPGKEQPLSFENLDETLEEIVDGSKTASI</sequence>
<accession>A0A7S3PKX4</accession>
<name>A0A7S3PKX4_9STRA</name>
<feature type="transmembrane region" description="Helical" evidence="5">
    <location>
        <begin position="81"/>
        <end position="101"/>
    </location>
</feature>
<dbReference type="InterPro" id="IPR049680">
    <property type="entry name" value="FLVCR1-2_SLC49-like"/>
</dbReference>
<organism evidence="6">
    <name type="scientific">Aplanochytrium stocchinoi</name>
    <dbReference type="NCBI Taxonomy" id="215587"/>
    <lineage>
        <taxon>Eukaryota</taxon>
        <taxon>Sar</taxon>
        <taxon>Stramenopiles</taxon>
        <taxon>Bigyra</taxon>
        <taxon>Labyrinthulomycetes</taxon>
        <taxon>Thraustochytrida</taxon>
        <taxon>Thraustochytriidae</taxon>
        <taxon>Aplanochytrium</taxon>
    </lineage>
</organism>
<evidence type="ECO:0000256" key="3">
    <source>
        <dbReference type="ARBA" id="ARBA00022989"/>
    </source>
</evidence>
<evidence type="ECO:0008006" key="7">
    <source>
        <dbReference type="Google" id="ProtNLM"/>
    </source>
</evidence>
<dbReference type="AlphaFoldDB" id="A0A7S3PKX4"/>
<evidence type="ECO:0000313" key="6">
    <source>
        <dbReference type="EMBL" id="CAE0442721.1"/>
    </source>
</evidence>
<evidence type="ECO:0000256" key="2">
    <source>
        <dbReference type="ARBA" id="ARBA00022692"/>
    </source>
</evidence>
<evidence type="ECO:0000256" key="1">
    <source>
        <dbReference type="ARBA" id="ARBA00004141"/>
    </source>
</evidence>
<dbReference type="SUPFAM" id="SSF103473">
    <property type="entry name" value="MFS general substrate transporter"/>
    <property type="match status" value="1"/>
</dbReference>
<gene>
    <name evidence="6" type="ORF">ASTO00021_LOCUS12831</name>
</gene>
<dbReference type="PANTHER" id="PTHR10924:SF4">
    <property type="entry name" value="GH15861P"/>
    <property type="match status" value="1"/>
</dbReference>
<reference evidence="6" key="1">
    <citation type="submission" date="2021-01" db="EMBL/GenBank/DDBJ databases">
        <authorList>
            <person name="Corre E."/>
            <person name="Pelletier E."/>
            <person name="Niang G."/>
            <person name="Scheremetjew M."/>
            <person name="Finn R."/>
            <person name="Kale V."/>
            <person name="Holt S."/>
            <person name="Cochrane G."/>
            <person name="Meng A."/>
            <person name="Brown T."/>
            <person name="Cohen L."/>
        </authorList>
    </citation>
    <scope>NUCLEOTIDE SEQUENCE</scope>
    <source>
        <strain evidence="6">GSBS06</strain>
    </source>
</reference>
<dbReference type="EMBL" id="HBIN01016856">
    <property type="protein sequence ID" value="CAE0442721.1"/>
    <property type="molecule type" value="Transcribed_RNA"/>
</dbReference>
<dbReference type="GO" id="GO:0020037">
    <property type="term" value="F:heme binding"/>
    <property type="evidence" value="ECO:0007669"/>
    <property type="project" value="TreeGrafter"/>
</dbReference>
<feature type="transmembrane region" description="Helical" evidence="5">
    <location>
        <begin position="130"/>
        <end position="154"/>
    </location>
</feature>
<feature type="transmembrane region" description="Helical" evidence="5">
    <location>
        <begin position="356"/>
        <end position="376"/>
    </location>
</feature>
<feature type="transmembrane region" description="Helical" evidence="5">
    <location>
        <begin position="323"/>
        <end position="344"/>
    </location>
</feature>
<keyword evidence="2 5" id="KW-0812">Transmembrane</keyword>
<protein>
    <recommendedName>
        <fullName evidence="7">Major facilitator superfamily (MFS) profile domain-containing protein</fullName>
    </recommendedName>
</protein>
<dbReference type="GO" id="GO:0097037">
    <property type="term" value="P:heme export"/>
    <property type="evidence" value="ECO:0007669"/>
    <property type="project" value="TreeGrafter"/>
</dbReference>
<comment type="subcellular location">
    <subcellularLocation>
        <location evidence="1">Membrane</location>
        <topology evidence="1">Multi-pass membrane protein</topology>
    </subcellularLocation>
</comment>
<feature type="transmembrane region" description="Helical" evidence="5">
    <location>
        <begin position="237"/>
        <end position="257"/>
    </location>
</feature>
<dbReference type="Pfam" id="PF07690">
    <property type="entry name" value="MFS_1"/>
    <property type="match status" value="1"/>
</dbReference>
<dbReference type="GO" id="GO:0015232">
    <property type="term" value="F:heme transmembrane transporter activity"/>
    <property type="evidence" value="ECO:0007669"/>
    <property type="project" value="TreeGrafter"/>
</dbReference>
<dbReference type="InterPro" id="IPR011701">
    <property type="entry name" value="MFS"/>
</dbReference>
<feature type="transmembrane region" description="Helical" evidence="5">
    <location>
        <begin position="382"/>
        <end position="403"/>
    </location>
</feature>
<dbReference type="InterPro" id="IPR036259">
    <property type="entry name" value="MFS_trans_sf"/>
</dbReference>